<proteinExistence type="predicted"/>
<organism evidence="1 2">
    <name type="scientific">Dysgonomonas hofstadii</name>
    <dbReference type="NCBI Taxonomy" id="637886"/>
    <lineage>
        <taxon>Bacteria</taxon>
        <taxon>Pseudomonadati</taxon>
        <taxon>Bacteroidota</taxon>
        <taxon>Bacteroidia</taxon>
        <taxon>Bacteroidales</taxon>
        <taxon>Dysgonomonadaceae</taxon>
        <taxon>Dysgonomonas</taxon>
    </lineage>
</organism>
<protein>
    <submittedName>
        <fullName evidence="1">Uncharacterized protein</fullName>
    </submittedName>
</protein>
<evidence type="ECO:0000313" key="1">
    <source>
        <dbReference type="EMBL" id="MBB4036993.1"/>
    </source>
</evidence>
<accession>A0A840CYI0</accession>
<dbReference type="Proteomes" id="UP000555103">
    <property type="component" value="Unassembled WGS sequence"/>
</dbReference>
<name>A0A840CYI0_9BACT</name>
<gene>
    <name evidence="1" type="ORF">GGR21_002907</name>
</gene>
<dbReference type="RefSeq" id="WP_183307873.1">
    <property type="nucleotide sequence ID" value="NZ_JACIEP010000010.1"/>
</dbReference>
<reference evidence="1 2" key="1">
    <citation type="submission" date="2020-08" db="EMBL/GenBank/DDBJ databases">
        <title>Genomic Encyclopedia of Type Strains, Phase IV (KMG-IV): sequencing the most valuable type-strain genomes for metagenomic binning, comparative biology and taxonomic classification.</title>
        <authorList>
            <person name="Goeker M."/>
        </authorList>
    </citation>
    <scope>NUCLEOTIDE SEQUENCE [LARGE SCALE GENOMIC DNA]</scope>
    <source>
        <strain evidence="1 2">DSM 104969</strain>
    </source>
</reference>
<sequence length="72" mass="8560">MIYEVKYTVRNEEDGTDEVKIFEIDDLVMFDDQPGEFKRLFNSREQCDMMEFDNATVITLSTNRVLITLKEE</sequence>
<dbReference type="AlphaFoldDB" id="A0A840CYI0"/>
<keyword evidence="2" id="KW-1185">Reference proteome</keyword>
<comment type="caution">
    <text evidence="1">The sequence shown here is derived from an EMBL/GenBank/DDBJ whole genome shotgun (WGS) entry which is preliminary data.</text>
</comment>
<dbReference type="EMBL" id="JACIEP010000010">
    <property type="protein sequence ID" value="MBB4036993.1"/>
    <property type="molecule type" value="Genomic_DNA"/>
</dbReference>
<evidence type="ECO:0000313" key="2">
    <source>
        <dbReference type="Proteomes" id="UP000555103"/>
    </source>
</evidence>